<dbReference type="EMBL" id="HBIC01046327">
    <property type="protein sequence ID" value="CAE0294747.1"/>
    <property type="molecule type" value="Transcribed_RNA"/>
</dbReference>
<evidence type="ECO:0000256" key="2">
    <source>
        <dbReference type="SAM" id="Phobius"/>
    </source>
</evidence>
<gene>
    <name evidence="3" type="ORF">SELO1098_LOCUS23599</name>
</gene>
<feature type="transmembrane region" description="Helical" evidence="2">
    <location>
        <begin position="273"/>
        <end position="292"/>
    </location>
</feature>
<dbReference type="AlphaFoldDB" id="A0A7S3MBJ8"/>
<evidence type="ECO:0000313" key="3">
    <source>
        <dbReference type="EMBL" id="CAE0294747.1"/>
    </source>
</evidence>
<feature type="transmembrane region" description="Helical" evidence="2">
    <location>
        <begin position="46"/>
        <end position="66"/>
    </location>
</feature>
<organism evidence="3">
    <name type="scientific">Spumella elongata</name>
    <dbReference type="NCBI Taxonomy" id="89044"/>
    <lineage>
        <taxon>Eukaryota</taxon>
        <taxon>Sar</taxon>
        <taxon>Stramenopiles</taxon>
        <taxon>Ochrophyta</taxon>
        <taxon>Chrysophyceae</taxon>
        <taxon>Chromulinales</taxon>
        <taxon>Chromulinaceae</taxon>
        <taxon>Spumella</taxon>
    </lineage>
</organism>
<feature type="transmembrane region" description="Helical" evidence="2">
    <location>
        <begin position="16"/>
        <end position="34"/>
    </location>
</feature>
<feature type="transmembrane region" description="Helical" evidence="2">
    <location>
        <begin position="227"/>
        <end position="253"/>
    </location>
</feature>
<feature type="transmembrane region" description="Helical" evidence="2">
    <location>
        <begin position="180"/>
        <end position="201"/>
    </location>
</feature>
<reference evidence="3" key="1">
    <citation type="submission" date="2021-01" db="EMBL/GenBank/DDBJ databases">
        <authorList>
            <person name="Corre E."/>
            <person name="Pelletier E."/>
            <person name="Niang G."/>
            <person name="Scheremetjew M."/>
            <person name="Finn R."/>
            <person name="Kale V."/>
            <person name="Holt S."/>
            <person name="Cochrane G."/>
            <person name="Meng A."/>
            <person name="Brown T."/>
            <person name="Cohen L."/>
        </authorList>
    </citation>
    <scope>NUCLEOTIDE SEQUENCE</scope>
    <source>
        <strain evidence="3">CCAP 955/1</strain>
    </source>
</reference>
<feature type="transmembrane region" description="Helical" evidence="2">
    <location>
        <begin position="96"/>
        <end position="117"/>
    </location>
</feature>
<feature type="compositionally biased region" description="Low complexity" evidence="1">
    <location>
        <begin position="321"/>
        <end position="334"/>
    </location>
</feature>
<accession>A0A7S3MBJ8</accession>
<feature type="compositionally biased region" description="Polar residues" evidence="1">
    <location>
        <begin position="382"/>
        <end position="393"/>
    </location>
</feature>
<keyword evidence="2" id="KW-1133">Transmembrane helix</keyword>
<dbReference type="PANTHER" id="PTHR31142">
    <property type="entry name" value="TOBAMOVIRUS MULTIPLICATION PROTEIN 1-LIKE ISOFORM X1"/>
    <property type="match status" value="1"/>
</dbReference>
<sequence length="422" mass="46457">MEDASFFSVGQKRQDLFLGIAFLLITAFSSVRIYRNWSPTGGRKVITMFNLLIFVASALRTIWFLVPNDWLEASYTPRPIVAFVNDYWLGTLISEILLVAGSLSLYGIFILVACYWVNMLQKLNSNVASIPSGTSGFARFKTQHLGAIETFTIVMSVIGAFQLISIVLFLTKVFNSEEMVLYDAIMLSVVSVAVVAEISILSMQIRRVLENLEVINNRNSQPQIRRIFAIIIVANVFFVTRVILECTMAVALIQLMKERHNFSVIMSDKYWSLYILLKHLCEVVVLTLELIISTAIKSYDSRAQPVLHTPGSTRGPAAGAQVPSQQSVVTSQPPRGSTQPARDRLSGQYAPITSSQPPGANGPVATYGTTATTSGGAGGRMNRNSSGKNSGRYQESDHGVELATERTPMLHQQYGAVDNNDV</sequence>
<keyword evidence="2" id="KW-0472">Membrane</keyword>
<proteinExistence type="predicted"/>
<evidence type="ECO:0000256" key="1">
    <source>
        <dbReference type="SAM" id="MobiDB-lite"/>
    </source>
</evidence>
<protein>
    <submittedName>
        <fullName evidence="3">Uncharacterized protein</fullName>
    </submittedName>
</protein>
<feature type="region of interest" description="Disordered" evidence="1">
    <location>
        <begin position="307"/>
        <end position="400"/>
    </location>
</feature>
<name>A0A7S3MBJ8_9STRA</name>
<feature type="transmembrane region" description="Helical" evidence="2">
    <location>
        <begin position="151"/>
        <end position="174"/>
    </location>
</feature>
<keyword evidence="2" id="KW-0812">Transmembrane</keyword>
<feature type="compositionally biased region" description="Low complexity" evidence="1">
    <location>
        <begin position="365"/>
        <end position="374"/>
    </location>
</feature>
<dbReference type="InterPro" id="IPR040226">
    <property type="entry name" value="THH1/TOM1/TOM3"/>
</dbReference>
<dbReference type="PANTHER" id="PTHR31142:SF3">
    <property type="entry name" value="THH1_TOM1_TOM3 DOMAIN-CONTAINING PROTEIN"/>
    <property type="match status" value="1"/>
</dbReference>